<organism evidence="2 3">
    <name type="scientific">Skeletonema marinoi</name>
    <dbReference type="NCBI Taxonomy" id="267567"/>
    <lineage>
        <taxon>Eukaryota</taxon>
        <taxon>Sar</taxon>
        <taxon>Stramenopiles</taxon>
        <taxon>Ochrophyta</taxon>
        <taxon>Bacillariophyta</taxon>
        <taxon>Coscinodiscophyceae</taxon>
        <taxon>Thalassiosirophycidae</taxon>
        <taxon>Thalassiosirales</taxon>
        <taxon>Skeletonemataceae</taxon>
        <taxon>Skeletonema</taxon>
        <taxon>Skeletonema marinoi-dohrnii complex</taxon>
    </lineage>
</organism>
<dbReference type="PANTHER" id="PTHR10000:SF8">
    <property type="entry name" value="HAD SUPERFAMILY HYDROLASE-LIKE, TYPE 3"/>
    <property type="match status" value="1"/>
</dbReference>
<dbReference type="InterPro" id="IPR023214">
    <property type="entry name" value="HAD_sf"/>
</dbReference>
<proteinExistence type="predicted"/>
<gene>
    <name evidence="2" type="ORF">QTG54_002308</name>
</gene>
<sequence>MTAAVVVLLATVSSVASAAFIAPPSRAVQFRKLPLATSRSHANEQPGRAAQFRKPPLAAASNGNEQQQPGKGDLYSDDELFDLLNLHLAINPEQQQQEQQLNEELNVASIPGIHDLVLEAIGDVTSSSATNEQSTTNQLRFDNLQTILREKKPKITAIATDVDGTLLSAGQDLHPITRDAVLKAIDQCYNSSNANKIKHFFPATGKSRQGAIGSLGKEIGPLLHECPGYREGNVVFEKKLPPLVVGEAEQLVLDCGISIVGYDGDDLYTTEQTDVVRSLSEFYGEPTVQLVRGVDDTLITLAEHKNGCHKLLIMDNDAEMLKTVVRPKLEKLAEKHGVIVTQALPTMLELLPAGCSKAVGVQKLCDALGIDAETELLALGDAENDAEMLSLASIGVAVGNACPVARSASDFIMTERNDEGGAGLAMEQFGFD</sequence>
<dbReference type="Gene3D" id="3.30.1240.10">
    <property type="match status" value="1"/>
</dbReference>
<dbReference type="PRINTS" id="PR00119">
    <property type="entry name" value="CATATPASE"/>
</dbReference>
<dbReference type="EMBL" id="JATAAI010000003">
    <property type="protein sequence ID" value="KAK1746964.1"/>
    <property type="molecule type" value="Genomic_DNA"/>
</dbReference>
<dbReference type="InterPro" id="IPR036412">
    <property type="entry name" value="HAD-like_sf"/>
</dbReference>
<keyword evidence="1" id="KW-0732">Signal</keyword>
<comment type="caution">
    <text evidence="2">The sequence shown here is derived from an EMBL/GenBank/DDBJ whole genome shotgun (WGS) entry which is preliminary data.</text>
</comment>
<feature type="signal peptide" evidence="1">
    <location>
        <begin position="1"/>
        <end position="18"/>
    </location>
</feature>
<dbReference type="Pfam" id="PF08282">
    <property type="entry name" value="Hydrolase_3"/>
    <property type="match status" value="1"/>
</dbReference>
<reference evidence="2" key="1">
    <citation type="submission" date="2023-06" db="EMBL/GenBank/DDBJ databases">
        <title>Survivors Of The Sea: Transcriptome response of Skeletonema marinoi to long-term dormancy.</title>
        <authorList>
            <person name="Pinder M.I.M."/>
            <person name="Kourtchenko O."/>
            <person name="Robertson E.K."/>
            <person name="Larsson T."/>
            <person name="Maumus F."/>
            <person name="Osuna-Cruz C.M."/>
            <person name="Vancaester E."/>
            <person name="Stenow R."/>
            <person name="Vandepoele K."/>
            <person name="Ploug H."/>
            <person name="Bruchert V."/>
            <person name="Godhe A."/>
            <person name="Topel M."/>
        </authorList>
    </citation>
    <scope>NUCLEOTIDE SEQUENCE</scope>
    <source>
        <strain evidence="2">R05AC</strain>
    </source>
</reference>
<dbReference type="GO" id="GO:0016791">
    <property type="term" value="F:phosphatase activity"/>
    <property type="evidence" value="ECO:0007669"/>
    <property type="project" value="TreeGrafter"/>
</dbReference>
<dbReference type="Gene3D" id="3.40.50.1000">
    <property type="entry name" value="HAD superfamily/HAD-like"/>
    <property type="match status" value="1"/>
</dbReference>
<dbReference type="SUPFAM" id="SSF56784">
    <property type="entry name" value="HAD-like"/>
    <property type="match status" value="1"/>
</dbReference>
<dbReference type="Proteomes" id="UP001224775">
    <property type="component" value="Unassembled WGS sequence"/>
</dbReference>
<dbReference type="PANTHER" id="PTHR10000">
    <property type="entry name" value="PHOSPHOSERINE PHOSPHATASE"/>
    <property type="match status" value="1"/>
</dbReference>
<dbReference type="PROSITE" id="PS01228">
    <property type="entry name" value="COF_1"/>
    <property type="match status" value="1"/>
</dbReference>
<feature type="chain" id="PRO_5042281847" evidence="1">
    <location>
        <begin position="19"/>
        <end position="432"/>
    </location>
</feature>
<keyword evidence="3" id="KW-1185">Reference proteome</keyword>
<dbReference type="AlphaFoldDB" id="A0AAD8YI40"/>
<accession>A0AAD8YI40</accession>
<dbReference type="GO" id="GO:0005829">
    <property type="term" value="C:cytosol"/>
    <property type="evidence" value="ECO:0007669"/>
    <property type="project" value="TreeGrafter"/>
</dbReference>
<evidence type="ECO:0000313" key="2">
    <source>
        <dbReference type="EMBL" id="KAK1746964.1"/>
    </source>
</evidence>
<dbReference type="EC" id="3.1.3.-" evidence="2"/>
<keyword evidence="2" id="KW-0378">Hydrolase</keyword>
<evidence type="ECO:0000313" key="3">
    <source>
        <dbReference type="Proteomes" id="UP001224775"/>
    </source>
</evidence>
<dbReference type="GO" id="GO:0000287">
    <property type="term" value="F:magnesium ion binding"/>
    <property type="evidence" value="ECO:0007669"/>
    <property type="project" value="TreeGrafter"/>
</dbReference>
<name>A0AAD8YI40_9STRA</name>
<protein>
    <submittedName>
        <fullName evidence="2">Haloacid dehalogenase family hydrolase</fullName>
        <ecNumber evidence="2">3.1.3.-</ecNumber>
    </submittedName>
</protein>
<evidence type="ECO:0000256" key="1">
    <source>
        <dbReference type="SAM" id="SignalP"/>
    </source>
</evidence>